<feature type="region of interest" description="Disordered" evidence="1">
    <location>
        <begin position="1011"/>
        <end position="1040"/>
    </location>
</feature>
<feature type="region of interest" description="Disordered" evidence="1">
    <location>
        <begin position="319"/>
        <end position="353"/>
    </location>
</feature>
<feature type="compositionally biased region" description="Gly residues" evidence="1">
    <location>
        <begin position="916"/>
        <end position="932"/>
    </location>
</feature>
<name>A0A388JVK6_CHABU</name>
<feature type="transmembrane region" description="Helical" evidence="2">
    <location>
        <begin position="464"/>
        <end position="486"/>
    </location>
</feature>
<gene>
    <name evidence="3" type="ORF">CBR_g23773</name>
</gene>
<dbReference type="STRING" id="69332.A0A388JVK6"/>
<feature type="region of interest" description="Disordered" evidence="1">
    <location>
        <begin position="129"/>
        <end position="156"/>
    </location>
</feature>
<keyword evidence="2" id="KW-0472">Membrane</keyword>
<dbReference type="EMBL" id="BFEA01000023">
    <property type="protein sequence ID" value="GBG61815.1"/>
    <property type="molecule type" value="Genomic_DNA"/>
</dbReference>
<evidence type="ECO:0000256" key="1">
    <source>
        <dbReference type="SAM" id="MobiDB-lite"/>
    </source>
</evidence>
<protein>
    <submittedName>
        <fullName evidence="3">Uncharacterized protein</fullName>
    </submittedName>
</protein>
<feature type="transmembrane region" description="Helical" evidence="2">
    <location>
        <begin position="638"/>
        <end position="662"/>
    </location>
</feature>
<dbReference type="Proteomes" id="UP000265515">
    <property type="component" value="Unassembled WGS sequence"/>
</dbReference>
<feature type="region of interest" description="Disordered" evidence="1">
    <location>
        <begin position="858"/>
        <end position="989"/>
    </location>
</feature>
<feature type="transmembrane region" description="Helical" evidence="2">
    <location>
        <begin position="695"/>
        <end position="714"/>
    </location>
</feature>
<keyword evidence="4" id="KW-1185">Reference proteome</keyword>
<feature type="transmembrane region" description="Helical" evidence="2">
    <location>
        <begin position="419"/>
        <end position="452"/>
    </location>
</feature>
<organism evidence="3 4">
    <name type="scientific">Chara braunii</name>
    <name type="common">Braun's stonewort</name>
    <dbReference type="NCBI Taxonomy" id="69332"/>
    <lineage>
        <taxon>Eukaryota</taxon>
        <taxon>Viridiplantae</taxon>
        <taxon>Streptophyta</taxon>
        <taxon>Charophyceae</taxon>
        <taxon>Charales</taxon>
        <taxon>Characeae</taxon>
        <taxon>Chara</taxon>
    </lineage>
</organism>
<feature type="transmembrane region" description="Helical" evidence="2">
    <location>
        <begin position="386"/>
        <end position="407"/>
    </location>
</feature>
<keyword evidence="2" id="KW-0812">Transmembrane</keyword>
<sequence>MEIVHVRHVSASVRGHRGHVHPPAQETLVDAFAIDLSHATTRMKGQSQSMRAVGAGTDLRNSRNEEGGEGEDTGTRVGIPEAICRLGRVEARQLRWRELVWGGLSVNVKGAVLFPHPLGASILSEDSISAVPSSAKGESRKEEEEEEACPAVEGGAEGVSGKWEKVVECERSSRAAAVDNADNRVIVKIGTVDAAECMAHSPRRQHSKGVNMTILCEVDLHMRSARGDGEGGGGGRFAVEDHAEESLTYSREAVGCEFNVQWDEYGYCVCATMIEATDLAASGKGEQGGGGGAVRGGGPSASMAAVQLPLIGDRLPSMMEEEDDDEEGWGGSTTRGRRGEDDASANSNPGGSVLERAAAMGNRRSRKDDGGGARGAVGKVRLSVDVSVGVSSVGILCWCAGLLLLACAEPLSRVHAMHIVFGGLSAAGIAHMLSMVAIAAVPGVVVALPWVAALSVYRLGLFEALAMLVACYVYMFAMALVLLYLYTTHFNYIQALYLFVVINAAVDGALRAEASSSAVDTAGNGGSSGGGGSISAATDAIGRAVDQIAQEDGGSTAGGIFAGFFGEGNWLFGHLFSFGGGGGGGGGGDGGRGGGDPGGGFASGGEWAETLISSLPYFGAGAGGTATTGTMSVLKRSVFLTFLVGGVTLLLTTTNVNLYAIVARSHVSHLPVWMALFLASSPALLLAGLEIHCRLLSCTLIAFTGLPGLILQLGSDGLDWLRGRLGFIIPGHMRHGASRYNMRSLRRVFYSHVLEEEESGETGRRTRRWGHDGERCQSQSRGGFRNCALAWRLLGVGGSSSKRKRMPSCFVFLRKFQRWCLYLVAGVDPPVEGEPLRTRIGRSLESWWKVHVNSNSRHASARRRRHVSHPREATTGGGSSFSSAMHQHDDDDDEDSFSSDPTWNLSMVEEEEGEEQSGGTGRGCNRGYGAAGAGSSMSRGSGRGEEEEEEGVGPSTCRMLQGGRGRRELTIGGGGRSQSVGTTTRIYSGRGARGGMGDVYDTACSSRLIDGSGGSCEKSDEGFNNDDHDDNAEQDDEDDRRYYEYVTDEDDGSDQAGERAQEWDWMVAEGLTPGYHSGFAMVVHGWVIVRCIWALFSERREVVKVLMNNQMVVVNANSSCYHHHRCISLIGLSTGIRKNSLKHGYQEE</sequence>
<dbReference type="Gramene" id="GBG61815">
    <property type="protein sequence ID" value="GBG61815"/>
    <property type="gene ID" value="CBR_g23773"/>
</dbReference>
<feature type="compositionally biased region" description="Basic residues" evidence="1">
    <location>
        <begin position="859"/>
        <end position="868"/>
    </location>
</feature>
<reference evidence="3 4" key="1">
    <citation type="journal article" date="2018" name="Cell">
        <title>The Chara Genome: Secondary Complexity and Implications for Plant Terrestrialization.</title>
        <authorList>
            <person name="Nishiyama T."/>
            <person name="Sakayama H."/>
            <person name="Vries J.D."/>
            <person name="Buschmann H."/>
            <person name="Saint-Marcoux D."/>
            <person name="Ullrich K.K."/>
            <person name="Haas F.B."/>
            <person name="Vanderstraeten L."/>
            <person name="Becker D."/>
            <person name="Lang D."/>
            <person name="Vosolsobe S."/>
            <person name="Rombauts S."/>
            <person name="Wilhelmsson P.K.I."/>
            <person name="Janitza P."/>
            <person name="Kern R."/>
            <person name="Heyl A."/>
            <person name="Rumpler F."/>
            <person name="Villalobos L.I.A.C."/>
            <person name="Clay J.M."/>
            <person name="Skokan R."/>
            <person name="Toyoda A."/>
            <person name="Suzuki Y."/>
            <person name="Kagoshima H."/>
            <person name="Schijlen E."/>
            <person name="Tajeshwar N."/>
            <person name="Catarino B."/>
            <person name="Hetherington A.J."/>
            <person name="Saltykova A."/>
            <person name="Bonnot C."/>
            <person name="Breuninger H."/>
            <person name="Symeonidi A."/>
            <person name="Radhakrishnan G.V."/>
            <person name="Van Nieuwerburgh F."/>
            <person name="Deforce D."/>
            <person name="Chang C."/>
            <person name="Karol K.G."/>
            <person name="Hedrich R."/>
            <person name="Ulvskov P."/>
            <person name="Glockner G."/>
            <person name="Delwiche C.F."/>
            <person name="Petrasek J."/>
            <person name="Van de Peer Y."/>
            <person name="Friml J."/>
            <person name="Beilby M."/>
            <person name="Dolan L."/>
            <person name="Kohara Y."/>
            <person name="Sugano S."/>
            <person name="Fujiyama A."/>
            <person name="Delaux P.-M."/>
            <person name="Quint M."/>
            <person name="TheiBen G."/>
            <person name="Hagemann M."/>
            <person name="Harholt J."/>
            <person name="Dunand C."/>
            <person name="Zachgo S."/>
            <person name="Langdale J."/>
            <person name="Maumus F."/>
            <person name="Straeten D.V.D."/>
            <person name="Gould S.B."/>
            <person name="Rensing S.A."/>
        </authorList>
    </citation>
    <scope>NUCLEOTIDE SEQUENCE [LARGE SCALE GENOMIC DNA]</scope>
    <source>
        <strain evidence="3 4">S276</strain>
    </source>
</reference>
<comment type="caution">
    <text evidence="3">The sequence shown here is derived from an EMBL/GenBank/DDBJ whole genome shotgun (WGS) entry which is preliminary data.</text>
</comment>
<proteinExistence type="predicted"/>
<evidence type="ECO:0000313" key="3">
    <source>
        <dbReference type="EMBL" id="GBG61815.1"/>
    </source>
</evidence>
<dbReference type="AlphaFoldDB" id="A0A388JVK6"/>
<evidence type="ECO:0000256" key="2">
    <source>
        <dbReference type="SAM" id="Phobius"/>
    </source>
</evidence>
<feature type="compositionally biased region" description="Acidic residues" evidence="1">
    <location>
        <begin position="1023"/>
        <end position="1038"/>
    </location>
</feature>
<feature type="region of interest" description="Disordered" evidence="1">
    <location>
        <begin position="43"/>
        <end position="76"/>
    </location>
</feature>
<keyword evidence="2" id="KW-1133">Transmembrane helix</keyword>
<accession>A0A388JVK6</accession>
<evidence type="ECO:0000313" key="4">
    <source>
        <dbReference type="Proteomes" id="UP000265515"/>
    </source>
</evidence>
<feature type="compositionally biased region" description="Polar residues" evidence="1">
    <location>
        <begin position="977"/>
        <end position="986"/>
    </location>
</feature>
<feature type="compositionally biased region" description="Acidic residues" evidence="1">
    <location>
        <begin position="319"/>
        <end position="328"/>
    </location>
</feature>
<feature type="transmembrane region" description="Helical" evidence="2">
    <location>
        <begin position="668"/>
        <end position="688"/>
    </location>
</feature>